<feature type="transmembrane region" description="Helical" evidence="1">
    <location>
        <begin position="186"/>
        <end position="205"/>
    </location>
</feature>
<keyword evidence="1" id="KW-1133">Transmembrane helix</keyword>
<dbReference type="EMBL" id="JACJJL010000027">
    <property type="protein sequence ID" value="MBM6662701.1"/>
    <property type="molecule type" value="Genomic_DNA"/>
</dbReference>
<dbReference type="AlphaFoldDB" id="A0A938WMH8"/>
<proteinExistence type="predicted"/>
<keyword evidence="1" id="KW-0472">Membrane</keyword>
<organism evidence="2 3">
    <name type="scientific">Marseilla massiliensis</name>
    <dbReference type="NCBI Taxonomy" id="1841864"/>
    <lineage>
        <taxon>Bacteria</taxon>
        <taxon>Pseudomonadati</taxon>
        <taxon>Bacteroidota</taxon>
        <taxon>Bacteroidia</taxon>
        <taxon>Bacteroidales</taxon>
        <taxon>Prevotellaceae</taxon>
        <taxon>Marseilla</taxon>
    </lineage>
</organism>
<feature type="transmembrane region" description="Helical" evidence="1">
    <location>
        <begin position="217"/>
        <end position="236"/>
    </location>
</feature>
<keyword evidence="3" id="KW-1185">Reference proteome</keyword>
<accession>A0A938WMH8</accession>
<name>A0A938WMH8_9BACT</name>
<evidence type="ECO:0000313" key="3">
    <source>
        <dbReference type="Proteomes" id="UP000764045"/>
    </source>
</evidence>
<feature type="transmembrane region" description="Helical" evidence="1">
    <location>
        <begin position="57"/>
        <end position="77"/>
    </location>
</feature>
<keyword evidence="1" id="KW-0812">Transmembrane</keyword>
<feature type="transmembrane region" description="Helical" evidence="1">
    <location>
        <begin position="153"/>
        <end position="174"/>
    </location>
</feature>
<evidence type="ECO:0000313" key="2">
    <source>
        <dbReference type="EMBL" id="MBM6662701.1"/>
    </source>
</evidence>
<feature type="transmembrane region" description="Helical" evidence="1">
    <location>
        <begin position="30"/>
        <end position="50"/>
    </location>
</feature>
<evidence type="ECO:0000256" key="1">
    <source>
        <dbReference type="SAM" id="Phobius"/>
    </source>
</evidence>
<dbReference type="RefSeq" id="WP_205111346.1">
    <property type="nucleotide sequence ID" value="NZ_JACJJL010000027.1"/>
</dbReference>
<sequence length="260" mass="28197">MNKVILDSVLFVVALGVAMAGLWMVGRGEAAGWMCVGVGAVASVAVPALVKPERRMLVSVMEALLALFVGGGFLYYADRLGATIGLNDYSVFPLLAVLWALHELSLWWSGGRWRMAAPGEGRRHTWLVVQLVVAAVLMAGAAVYVAATRTDPVALAYAALCAAMFVGLFRLALVAGRLGAEARRELRVGLFDVVLVVFFFYGFAWLDGESWMPLTPIVFHALFLSVMLADVLRWCMEKDSRLDRPWHRLQPQGGGGAGTQ</sequence>
<feature type="transmembrane region" description="Helical" evidence="1">
    <location>
        <begin position="127"/>
        <end position="147"/>
    </location>
</feature>
<comment type="caution">
    <text evidence="2">The sequence shown here is derived from an EMBL/GenBank/DDBJ whole genome shotgun (WGS) entry which is preliminary data.</text>
</comment>
<gene>
    <name evidence="2" type="ORF">H6B30_13250</name>
</gene>
<dbReference type="Proteomes" id="UP000764045">
    <property type="component" value="Unassembled WGS sequence"/>
</dbReference>
<protein>
    <submittedName>
        <fullName evidence="2">Uncharacterized protein</fullName>
    </submittedName>
</protein>
<feature type="transmembrane region" description="Helical" evidence="1">
    <location>
        <begin position="89"/>
        <end position="107"/>
    </location>
</feature>
<reference evidence="2 3" key="1">
    <citation type="journal article" date="2021" name="Sci. Rep.">
        <title>The distribution of antibiotic resistance genes in chicken gut microbiota commensals.</title>
        <authorList>
            <person name="Juricova H."/>
            <person name="Matiasovicova J."/>
            <person name="Kubasova T."/>
            <person name="Cejkova D."/>
            <person name="Rychlik I."/>
        </authorList>
    </citation>
    <scope>NUCLEOTIDE SEQUENCE [LARGE SCALE GENOMIC DNA]</scope>
    <source>
        <strain evidence="2 3">An819</strain>
    </source>
</reference>